<name>A0AAV2E3V4_9ROSI</name>
<evidence type="ECO:0000313" key="3">
    <source>
        <dbReference type="Proteomes" id="UP001497516"/>
    </source>
</evidence>
<keyword evidence="3" id="KW-1185">Reference proteome</keyword>
<reference evidence="2 3" key="1">
    <citation type="submission" date="2024-04" db="EMBL/GenBank/DDBJ databases">
        <authorList>
            <person name="Fracassetti M."/>
        </authorList>
    </citation>
    <scope>NUCLEOTIDE SEQUENCE [LARGE SCALE GENOMIC DNA]</scope>
</reference>
<dbReference type="EMBL" id="OZ034817">
    <property type="protein sequence ID" value="CAL1380333.1"/>
    <property type="molecule type" value="Genomic_DNA"/>
</dbReference>
<sequence length="121" mass="13870">MPTLKITSAKVKKLSKGQRGQQHGHVRDHVNINKLSNMAMFIDHVQGNTPRNRAMFIYHVEVDTPWNMATLKTTSTKFKELSKSHHGQQHGHVQDHVHMNTPFNMAMLKTTSREFKKVSKG</sequence>
<evidence type="ECO:0000256" key="1">
    <source>
        <dbReference type="SAM" id="MobiDB-lite"/>
    </source>
</evidence>
<organism evidence="2 3">
    <name type="scientific">Linum trigynum</name>
    <dbReference type="NCBI Taxonomy" id="586398"/>
    <lineage>
        <taxon>Eukaryota</taxon>
        <taxon>Viridiplantae</taxon>
        <taxon>Streptophyta</taxon>
        <taxon>Embryophyta</taxon>
        <taxon>Tracheophyta</taxon>
        <taxon>Spermatophyta</taxon>
        <taxon>Magnoliopsida</taxon>
        <taxon>eudicotyledons</taxon>
        <taxon>Gunneridae</taxon>
        <taxon>Pentapetalae</taxon>
        <taxon>rosids</taxon>
        <taxon>fabids</taxon>
        <taxon>Malpighiales</taxon>
        <taxon>Linaceae</taxon>
        <taxon>Linum</taxon>
    </lineage>
</organism>
<feature type="compositionally biased region" description="Basic residues" evidence="1">
    <location>
        <begin position="10"/>
        <end position="24"/>
    </location>
</feature>
<feature type="region of interest" description="Disordered" evidence="1">
    <location>
        <begin position="1"/>
        <end position="25"/>
    </location>
</feature>
<dbReference type="AlphaFoldDB" id="A0AAV2E3V4"/>
<dbReference type="Proteomes" id="UP001497516">
    <property type="component" value="Chromosome 4"/>
</dbReference>
<evidence type="ECO:0000313" key="2">
    <source>
        <dbReference type="EMBL" id="CAL1380333.1"/>
    </source>
</evidence>
<accession>A0AAV2E3V4</accession>
<proteinExistence type="predicted"/>
<gene>
    <name evidence="2" type="ORF">LTRI10_LOCUS21786</name>
</gene>
<protein>
    <submittedName>
        <fullName evidence="2">Uncharacterized protein</fullName>
    </submittedName>
</protein>